<dbReference type="PATRIC" id="fig|1423735.3.peg.1841"/>
<reference evidence="14 15" key="1">
    <citation type="journal article" date="2015" name="Genome Announc.">
        <title>Expanding the biotechnology potential of lactobacilli through comparative genomics of 213 strains and associated genera.</title>
        <authorList>
            <person name="Sun Z."/>
            <person name="Harris H.M."/>
            <person name="McCann A."/>
            <person name="Guo C."/>
            <person name="Argimon S."/>
            <person name="Zhang W."/>
            <person name="Yang X."/>
            <person name="Jeffery I.B."/>
            <person name="Cooney J.C."/>
            <person name="Kagawa T.F."/>
            <person name="Liu W."/>
            <person name="Song Y."/>
            <person name="Salvetti E."/>
            <person name="Wrobel A."/>
            <person name="Rasinkangas P."/>
            <person name="Parkhill J."/>
            <person name="Rea M.C."/>
            <person name="O'Sullivan O."/>
            <person name="Ritari J."/>
            <person name="Douillard F.P."/>
            <person name="Paul Ross R."/>
            <person name="Yang R."/>
            <person name="Briner A.E."/>
            <person name="Felis G.E."/>
            <person name="de Vos W.M."/>
            <person name="Barrangou R."/>
            <person name="Klaenhammer T.R."/>
            <person name="Caufield P.W."/>
            <person name="Cui Y."/>
            <person name="Zhang H."/>
            <person name="O'Toole P.W."/>
        </authorList>
    </citation>
    <scope>NUCLEOTIDE SEQUENCE [LARGE SCALE GENOMIC DNA]</scope>
    <source>
        <strain evidence="14 15">DSM 17758</strain>
    </source>
</reference>
<evidence type="ECO:0000313" key="14">
    <source>
        <dbReference type="EMBL" id="KRM09123.1"/>
    </source>
</evidence>
<gene>
    <name evidence="14" type="ORF">FC15_GL001774</name>
</gene>
<feature type="domain" description="Ketopantoate reductase N-terminal" evidence="12">
    <location>
        <begin position="3"/>
        <end position="151"/>
    </location>
</feature>
<dbReference type="EC" id="1.1.1.169" evidence="4 11"/>
<dbReference type="GO" id="GO:0005737">
    <property type="term" value="C:cytoplasm"/>
    <property type="evidence" value="ECO:0007669"/>
    <property type="project" value="TreeGrafter"/>
</dbReference>
<evidence type="ECO:0000256" key="9">
    <source>
        <dbReference type="ARBA" id="ARBA00032024"/>
    </source>
</evidence>
<dbReference type="InterPro" id="IPR008927">
    <property type="entry name" value="6-PGluconate_DH-like_C_sf"/>
</dbReference>
<evidence type="ECO:0000256" key="8">
    <source>
        <dbReference type="ARBA" id="ARBA00023002"/>
    </source>
</evidence>
<dbReference type="RefSeq" id="WP_057824829.1">
    <property type="nucleotide sequence ID" value="NZ_AZFX01000059.1"/>
</dbReference>
<dbReference type="InterPro" id="IPR050838">
    <property type="entry name" value="Ketopantoate_reductase"/>
</dbReference>
<dbReference type="GO" id="GO:0008677">
    <property type="term" value="F:2-dehydropantoate 2-reductase activity"/>
    <property type="evidence" value="ECO:0007669"/>
    <property type="project" value="UniProtKB-EC"/>
</dbReference>
<dbReference type="GO" id="GO:0015940">
    <property type="term" value="P:pantothenate biosynthetic process"/>
    <property type="evidence" value="ECO:0007669"/>
    <property type="project" value="UniProtKB-UniPathway"/>
</dbReference>
<dbReference type="NCBIfam" id="NF005088">
    <property type="entry name" value="PRK06522.1-2"/>
    <property type="match status" value="1"/>
</dbReference>
<dbReference type="EMBL" id="AZFX01000059">
    <property type="protein sequence ID" value="KRM09123.1"/>
    <property type="molecule type" value="Genomic_DNA"/>
</dbReference>
<dbReference type="GO" id="GO:0050661">
    <property type="term" value="F:NADP binding"/>
    <property type="evidence" value="ECO:0007669"/>
    <property type="project" value="TreeGrafter"/>
</dbReference>
<dbReference type="UniPathway" id="UPA00028">
    <property type="reaction ID" value="UER00004"/>
</dbReference>
<dbReference type="Pfam" id="PF02558">
    <property type="entry name" value="ApbA"/>
    <property type="match status" value="1"/>
</dbReference>
<accession>A0A0R1W184</accession>
<evidence type="ECO:0000313" key="15">
    <source>
        <dbReference type="Proteomes" id="UP000051315"/>
    </source>
</evidence>
<proteinExistence type="inferred from homology"/>
<comment type="caution">
    <text evidence="14">The sequence shown here is derived from an EMBL/GenBank/DDBJ whole genome shotgun (WGS) entry which is preliminary data.</text>
</comment>
<dbReference type="Proteomes" id="UP000051315">
    <property type="component" value="Unassembled WGS sequence"/>
</dbReference>
<evidence type="ECO:0000256" key="6">
    <source>
        <dbReference type="ARBA" id="ARBA00022655"/>
    </source>
</evidence>
<keyword evidence="15" id="KW-1185">Reference proteome</keyword>
<dbReference type="OrthoDB" id="9800163at2"/>
<keyword evidence="6 11" id="KW-0566">Pantothenate biosynthesis</keyword>
<evidence type="ECO:0000256" key="2">
    <source>
        <dbReference type="ARBA" id="ARBA00004994"/>
    </source>
</evidence>
<evidence type="ECO:0000259" key="13">
    <source>
        <dbReference type="Pfam" id="PF08546"/>
    </source>
</evidence>
<dbReference type="Gene3D" id="3.40.50.720">
    <property type="entry name" value="NAD(P)-binding Rossmann-like Domain"/>
    <property type="match status" value="1"/>
</dbReference>
<evidence type="ECO:0000256" key="5">
    <source>
        <dbReference type="ARBA" id="ARBA00019465"/>
    </source>
</evidence>
<dbReference type="PANTHER" id="PTHR43765:SF2">
    <property type="entry name" value="2-DEHYDROPANTOATE 2-REDUCTASE"/>
    <property type="match status" value="1"/>
</dbReference>
<evidence type="ECO:0000256" key="4">
    <source>
        <dbReference type="ARBA" id="ARBA00013014"/>
    </source>
</evidence>
<keyword evidence="8 11" id="KW-0560">Oxidoreductase</keyword>
<name>A0A0R1W184_9LACO</name>
<dbReference type="InterPro" id="IPR013332">
    <property type="entry name" value="KPR_N"/>
</dbReference>
<comment type="function">
    <text evidence="1 11">Catalyzes the NADPH-dependent reduction of ketopantoate into pantoic acid.</text>
</comment>
<protein>
    <recommendedName>
        <fullName evidence="5 11">2-dehydropantoate 2-reductase</fullName>
        <ecNumber evidence="4 11">1.1.1.169</ecNumber>
    </recommendedName>
    <alternativeName>
        <fullName evidence="9 11">Ketopantoate reductase</fullName>
    </alternativeName>
</protein>
<evidence type="ECO:0000256" key="10">
    <source>
        <dbReference type="ARBA" id="ARBA00048793"/>
    </source>
</evidence>
<comment type="similarity">
    <text evidence="3 11">Belongs to the ketopantoate reductase family.</text>
</comment>
<sequence length="309" mass="33880">MKIAIAGAGAMGSRFGTMLKRGGNDVILIDTWPEHVAKINRDGLQIDTDQGSEQVQIDAFLPQDVSFKPELVVLFTKSMGLVSMLEAIQPILTPETKIVCLLNGLGHTNVIEKYIKKENIFMGITLWTAALLGPGHVKLVGDGSIEIQNIDPDEEVAAEKICQVFDASGLKASYSNNVMFSIWRKACVNGTLNTLCTLLDCNIAQFGRLPQSDALVHEIVTEFAKIAAHEGVLLNVDEVAQHIGKLYDPSQAGEHYPSMYQDLIMHHRLTEIDYLNGYVAAQAAELKLQTPVCEALTQMIHAKEVLLVK</sequence>
<evidence type="ECO:0000256" key="11">
    <source>
        <dbReference type="RuleBase" id="RU362068"/>
    </source>
</evidence>
<dbReference type="InterPro" id="IPR036291">
    <property type="entry name" value="NAD(P)-bd_dom_sf"/>
</dbReference>
<dbReference type="InterPro" id="IPR003710">
    <property type="entry name" value="ApbA"/>
</dbReference>
<dbReference type="SUPFAM" id="SSF48179">
    <property type="entry name" value="6-phosphogluconate dehydrogenase C-terminal domain-like"/>
    <property type="match status" value="1"/>
</dbReference>
<evidence type="ECO:0000256" key="1">
    <source>
        <dbReference type="ARBA" id="ARBA00002919"/>
    </source>
</evidence>
<evidence type="ECO:0000256" key="3">
    <source>
        <dbReference type="ARBA" id="ARBA00007870"/>
    </source>
</evidence>
<evidence type="ECO:0000256" key="7">
    <source>
        <dbReference type="ARBA" id="ARBA00022857"/>
    </source>
</evidence>
<dbReference type="Gene3D" id="1.10.1040.10">
    <property type="entry name" value="N-(1-d-carboxylethyl)-l-norvaline Dehydrogenase, domain 2"/>
    <property type="match status" value="1"/>
</dbReference>
<dbReference type="PANTHER" id="PTHR43765">
    <property type="entry name" value="2-DEHYDROPANTOATE 2-REDUCTASE-RELATED"/>
    <property type="match status" value="1"/>
</dbReference>
<dbReference type="NCBIfam" id="TIGR00745">
    <property type="entry name" value="apbA_panE"/>
    <property type="match status" value="1"/>
</dbReference>
<dbReference type="Pfam" id="PF08546">
    <property type="entry name" value="ApbA_C"/>
    <property type="match status" value="1"/>
</dbReference>
<dbReference type="SUPFAM" id="SSF51735">
    <property type="entry name" value="NAD(P)-binding Rossmann-fold domains"/>
    <property type="match status" value="1"/>
</dbReference>
<evidence type="ECO:0000259" key="12">
    <source>
        <dbReference type="Pfam" id="PF02558"/>
    </source>
</evidence>
<dbReference type="AlphaFoldDB" id="A0A0R1W184"/>
<keyword evidence="7 11" id="KW-0521">NADP</keyword>
<feature type="domain" description="Ketopantoate reductase C-terminal" evidence="13">
    <location>
        <begin position="177"/>
        <end position="304"/>
    </location>
</feature>
<comment type="catalytic activity">
    <reaction evidence="10 11">
        <text>(R)-pantoate + NADP(+) = 2-dehydropantoate + NADPH + H(+)</text>
        <dbReference type="Rhea" id="RHEA:16233"/>
        <dbReference type="ChEBI" id="CHEBI:11561"/>
        <dbReference type="ChEBI" id="CHEBI:15378"/>
        <dbReference type="ChEBI" id="CHEBI:15980"/>
        <dbReference type="ChEBI" id="CHEBI:57783"/>
        <dbReference type="ChEBI" id="CHEBI:58349"/>
        <dbReference type="EC" id="1.1.1.169"/>
    </reaction>
</comment>
<comment type="pathway">
    <text evidence="2 11">Cofactor biosynthesis; (R)-pantothenate biosynthesis; (R)-pantoate from 3-methyl-2-oxobutanoate: step 2/2.</text>
</comment>
<dbReference type="InterPro" id="IPR013328">
    <property type="entry name" value="6PGD_dom2"/>
</dbReference>
<organism evidence="14 15">
    <name type="scientific">Lapidilactobacillus concavus DSM 17758</name>
    <dbReference type="NCBI Taxonomy" id="1423735"/>
    <lineage>
        <taxon>Bacteria</taxon>
        <taxon>Bacillati</taxon>
        <taxon>Bacillota</taxon>
        <taxon>Bacilli</taxon>
        <taxon>Lactobacillales</taxon>
        <taxon>Lactobacillaceae</taxon>
        <taxon>Lapidilactobacillus</taxon>
    </lineage>
</organism>
<dbReference type="InterPro" id="IPR013752">
    <property type="entry name" value="KPA_reductase"/>
</dbReference>
<dbReference type="STRING" id="1423735.FC15_GL001774"/>